<protein>
    <submittedName>
        <fullName evidence="2">Cell division ATP-binding protein FtsX</fullName>
    </submittedName>
</protein>
<dbReference type="GO" id="GO:0051301">
    <property type="term" value="P:cell division"/>
    <property type="evidence" value="ECO:0007669"/>
    <property type="project" value="UniProtKB-KW"/>
</dbReference>
<dbReference type="EMBL" id="CP133270">
    <property type="protein sequence ID" value="WVX66772.1"/>
    <property type="molecule type" value="Genomic_DNA"/>
</dbReference>
<dbReference type="Proteomes" id="UP001330434">
    <property type="component" value="Chromosome"/>
</dbReference>
<keyword evidence="1" id="KW-0472">Membrane</keyword>
<keyword evidence="2" id="KW-0547">Nucleotide-binding</keyword>
<evidence type="ECO:0000313" key="2">
    <source>
        <dbReference type="EMBL" id="WVX66772.1"/>
    </source>
</evidence>
<keyword evidence="1" id="KW-1133">Transmembrane helix</keyword>
<dbReference type="RefSeq" id="WP_331255598.1">
    <property type="nucleotide sequence ID" value="NZ_CP133270.1"/>
</dbReference>
<evidence type="ECO:0000256" key="1">
    <source>
        <dbReference type="SAM" id="Phobius"/>
    </source>
</evidence>
<feature type="transmembrane region" description="Helical" evidence="1">
    <location>
        <begin position="221"/>
        <end position="243"/>
    </location>
</feature>
<feature type="transmembrane region" description="Helical" evidence="1">
    <location>
        <begin position="158"/>
        <end position="184"/>
    </location>
</feature>
<keyword evidence="2" id="KW-0131">Cell cycle</keyword>
<dbReference type="PANTHER" id="PTHR47755:SF1">
    <property type="entry name" value="CELL DIVISION PROTEIN FTSX"/>
    <property type="match status" value="1"/>
</dbReference>
<keyword evidence="1" id="KW-0812">Transmembrane</keyword>
<evidence type="ECO:0000313" key="3">
    <source>
        <dbReference type="Proteomes" id="UP001330434"/>
    </source>
</evidence>
<keyword evidence="2" id="KW-0067">ATP-binding</keyword>
<gene>
    <name evidence="2" type="ORF">Bealeia1_00957</name>
</gene>
<name>A0ABZ2C3G1_9PROT</name>
<dbReference type="PANTHER" id="PTHR47755">
    <property type="entry name" value="CELL DIVISION PROTEIN FTSX"/>
    <property type="match status" value="1"/>
</dbReference>
<keyword evidence="3" id="KW-1185">Reference proteome</keyword>
<keyword evidence="2" id="KW-0132">Cell division</keyword>
<accession>A0ABZ2C3G1</accession>
<organism evidence="2 3">
    <name type="scientific">Candidatus Bealeia paramacronuclearis</name>
    <dbReference type="NCBI Taxonomy" id="1921001"/>
    <lineage>
        <taxon>Bacteria</taxon>
        <taxon>Pseudomonadati</taxon>
        <taxon>Pseudomonadota</taxon>
        <taxon>Alphaproteobacteria</taxon>
        <taxon>Holosporales</taxon>
        <taxon>Holosporaceae</taxon>
        <taxon>Candidatus Bealeia</taxon>
    </lineage>
</organism>
<sequence length="292" mass="32368">MKRSRDLPLGKEPSARLVPWIIALMIYLGCLLMGATFYTIGQAHHWESQLGASVTIEVPLSKSLSSATAQERVFSIVNQMKGVKSVQVVSQDEIQTLLKSWIPENSDVTSLPLPLIVDVALEPHAKIDLAHLENLLKTISLEVHLVDHRPWIQEVQNVIWIVISLSSIILGFLLICITFTTIFATRTSLLIHRQIIEVLHLIGATPTYISRQFDTHALKDGLIAGFSGVLLAIMTLGALYLLLQGIDLEISASPSFIYNTILSFLLAPFLIAILMMITARRTVYKTLAFGAY</sequence>
<dbReference type="InterPro" id="IPR004513">
    <property type="entry name" value="FtsX"/>
</dbReference>
<reference evidence="2 3" key="1">
    <citation type="journal article" date="2024" name="Environ. Microbiol.">
        <title>Novel evolutionary insights on the interactions of the Holosporales (Alphaproteobacteria) with eukaryotic hosts from comparative genomics.</title>
        <authorList>
            <person name="Giovannini M."/>
            <person name="Petroni G."/>
            <person name="Castelli M."/>
        </authorList>
    </citation>
    <scope>NUCLEOTIDE SEQUENCE [LARGE SCALE GENOMIC DNA]</scope>
    <source>
        <strain evidence="2 3">US_Bl 15I1</strain>
    </source>
</reference>
<feature type="transmembrane region" description="Helical" evidence="1">
    <location>
        <begin position="20"/>
        <end position="40"/>
    </location>
</feature>
<proteinExistence type="predicted"/>
<feature type="transmembrane region" description="Helical" evidence="1">
    <location>
        <begin position="255"/>
        <end position="277"/>
    </location>
</feature>
<dbReference type="GO" id="GO:0005524">
    <property type="term" value="F:ATP binding"/>
    <property type="evidence" value="ECO:0007669"/>
    <property type="project" value="UniProtKB-KW"/>
</dbReference>